<dbReference type="RefSeq" id="WP_067556829.1">
    <property type="nucleotide sequence ID" value="NZ_LPXN01000116.1"/>
</dbReference>
<evidence type="ECO:0000313" key="2">
    <source>
        <dbReference type="EMBL" id="KZD07333.1"/>
    </source>
</evidence>
<name>A0A154W1J5_9PROT</name>
<dbReference type="Pfam" id="PF13411">
    <property type="entry name" value="MerR_1"/>
    <property type="match status" value="1"/>
</dbReference>
<dbReference type="InterPro" id="IPR000551">
    <property type="entry name" value="MerR-type_HTH_dom"/>
</dbReference>
<reference evidence="2 3" key="1">
    <citation type="submission" date="2015-12" db="EMBL/GenBank/DDBJ databases">
        <title>Genome sequence of Oceanibaculum pacificum MCCC 1A02656.</title>
        <authorList>
            <person name="Lu L."/>
            <person name="Lai Q."/>
            <person name="Shao Z."/>
            <person name="Qian P."/>
        </authorList>
    </citation>
    <scope>NUCLEOTIDE SEQUENCE [LARGE SCALE GENOMIC DNA]</scope>
    <source>
        <strain evidence="2 3">MCCC 1A02656</strain>
    </source>
</reference>
<feature type="domain" description="HTH merR-type" evidence="1">
    <location>
        <begin position="15"/>
        <end position="55"/>
    </location>
</feature>
<dbReference type="Gene3D" id="1.10.1660.10">
    <property type="match status" value="1"/>
</dbReference>
<protein>
    <recommendedName>
        <fullName evidence="1">HTH merR-type domain-containing protein</fullName>
    </recommendedName>
</protein>
<sequence>MTFTERELVETVGAITLRQLRLWVRRGWVVPAQGENGPVFDEADVARACLVCQLRCDMNVNDDAVPVVLALIDQLHGIRQELKAILGAIGDQPGDIRQRIRSAYRARGAAPE</sequence>
<keyword evidence="3" id="KW-1185">Reference proteome</keyword>
<proteinExistence type="predicted"/>
<dbReference type="GO" id="GO:0003677">
    <property type="term" value="F:DNA binding"/>
    <property type="evidence" value="ECO:0007669"/>
    <property type="project" value="InterPro"/>
</dbReference>
<evidence type="ECO:0000313" key="3">
    <source>
        <dbReference type="Proteomes" id="UP000076400"/>
    </source>
</evidence>
<dbReference type="GO" id="GO:0006355">
    <property type="term" value="P:regulation of DNA-templated transcription"/>
    <property type="evidence" value="ECO:0007669"/>
    <property type="project" value="InterPro"/>
</dbReference>
<dbReference type="Proteomes" id="UP000076400">
    <property type="component" value="Unassembled WGS sequence"/>
</dbReference>
<dbReference type="AlphaFoldDB" id="A0A154W1J5"/>
<dbReference type="OrthoDB" id="9800876at2"/>
<comment type="caution">
    <text evidence="2">The sequence shown here is derived from an EMBL/GenBank/DDBJ whole genome shotgun (WGS) entry which is preliminary data.</text>
</comment>
<accession>A0A154W1J5</accession>
<dbReference type="EMBL" id="LPXN01000116">
    <property type="protein sequence ID" value="KZD07333.1"/>
    <property type="molecule type" value="Genomic_DNA"/>
</dbReference>
<organism evidence="2 3">
    <name type="scientific">Oceanibaculum pacificum</name>
    <dbReference type="NCBI Taxonomy" id="580166"/>
    <lineage>
        <taxon>Bacteria</taxon>
        <taxon>Pseudomonadati</taxon>
        <taxon>Pseudomonadota</taxon>
        <taxon>Alphaproteobacteria</taxon>
        <taxon>Rhodospirillales</taxon>
        <taxon>Oceanibaculaceae</taxon>
        <taxon>Oceanibaculum</taxon>
    </lineage>
</organism>
<gene>
    <name evidence="2" type="ORF">AUP43_02070</name>
</gene>
<dbReference type="STRING" id="580166.AUP43_02070"/>
<evidence type="ECO:0000259" key="1">
    <source>
        <dbReference type="Pfam" id="PF13411"/>
    </source>
</evidence>